<gene>
    <name evidence="1" type="ORF">PVT01_000060800</name>
</gene>
<proteinExistence type="predicted"/>
<organism evidence="1 2">
    <name type="scientific">Plasmodium vivax</name>
    <name type="common">malaria parasite P. vivax</name>
    <dbReference type="NCBI Taxonomy" id="5855"/>
    <lineage>
        <taxon>Eukaryota</taxon>
        <taxon>Sar</taxon>
        <taxon>Alveolata</taxon>
        <taxon>Apicomplexa</taxon>
        <taxon>Aconoidasida</taxon>
        <taxon>Haemosporida</taxon>
        <taxon>Plasmodiidae</taxon>
        <taxon>Plasmodium</taxon>
        <taxon>Plasmodium (Plasmodium)</taxon>
    </lineage>
</organism>
<dbReference type="Proteomes" id="UP000196402">
    <property type="component" value="Unassembled WGS sequence"/>
</dbReference>
<evidence type="ECO:0000313" key="2">
    <source>
        <dbReference type="Proteomes" id="UP000196402"/>
    </source>
</evidence>
<accession>A0A1G4E309</accession>
<protein>
    <submittedName>
        <fullName evidence="1">Vir protein, putative</fullName>
    </submittedName>
</protein>
<dbReference type="VEuPathDB" id="PlasmoDB:PVW1_050042100"/>
<dbReference type="AlphaFoldDB" id="A0A1G4E309"/>
<reference evidence="1 2" key="1">
    <citation type="submission" date="2016-07" db="EMBL/GenBank/DDBJ databases">
        <authorList>
            <consortium name="Pathogen Informatics"/>
        </authorList>
    </citation>
    <scope>NUCLEOTIDE SEQUENCE [LARGE SCALE GENOMIC DNA]</scope>
</reference>
<name>A0A1G4E309_PLAVI</name>
<dbReference type="Pfam" id="PF05795">
    <property type="entry name" value="Plasmodium_Vir"/>
    <property type="match status" value="2"/>
</dbReference>
<dbReference type="VEuPathDB" id="PlasmoDB:PVP01_0400800"/>
<dbReference type="EMBL" id="FLYH01000145">
    <property type="protein sequence ID" value="SCA59985.1"/>
    <property type="molecule type" value="Genomic_DNA"/>
</dbReference>
<dbReference type="InterPro" id="IPR008780">
    <property type="entry name" value="Plasmodium_Vir"/>
</dbReference>
<dbReference type="VEuPathDB" id="PlasmoDB:PVPAM_060040000"/>
<evidence type="ECO:0000313" key="1">
    <source>
        <dbReference type="EMBL" id="SCA59985.1"/>
    </source>
</evidence>
<sequence length="342" mass="39829">MSSIIEREWDENDVRNFSIAHGLYTGKFYDDLDKSTSFSSYNKYCGSANEPMHGNSLVRIVCATILKYLETKYSASNHTDDAYDVCKLLNYWVFSRLSEIYVSGDTSTAKDAFNTLERIWNRFIQDKKHELHIKICQPDRVFIYDDWKQRKELYDYYVDIDPIFKIAKFIPKDCDQYYKYVKYKKKIYDQYDEYCKKHIYLKCPFFFEKCKNYNPQDILLELPCYSEMVKKELAQQQASQAQLANLLPEAPPLPLSNPEIPDPNTSTGTKAGNAFLGVVVTSMTSGALYKFTPLGSMLRNRFGRNNNNMRNLNIGDNGLFDYASESFNPYTGEEHYIGYHPA</sequence>